<keyword evidence="4" id="KW-1185">Reference proteome</keyword>
<proteinExistence type="predicted"/>
<comment type="caution">
    <text evidence="1">The sequence shown here is derived from an EMBL/GenBank/DDBJ whole genome shotgun (WGS) entry which is preliminary data.</text>
</comment>
<dbReference type="RefSeq" id="WP_147029196.1">
    <property type="nucleotide sequence ID" value="NZ_BJZU01000184.1"/>
</dbReference>
<organism evidence="1 3">
    <name type="scientific">Methylobacterium oxalidis</name>
    <dbReference type="NCBI Taxonomy" id="944322"/>
    <lineage>
        <taxon>Bacteria</taxon>
        <taxon>Pseudomonadati</taxon>
        <taxon>Pseudomonadota</taxon>
        <taxon>Alphaproteobacteria</taxon>
        <taxon>Hyphomicrobiales</taxon>
        <taxon>Methylobacteriaceae</taxon>
        <taxon>Methylobacterium</taxon>
    </lineage>
</organism>
<reference evidence="2" key="1">
    <citation type="journal article" date="2014" name="Int. J. Syst. Evol. Microbiol.">
        <title>Complete genome of a new Firmicutes species belonging to the dominant human colonic microbiota ('Ruminococcus bicirculans') reveals two chromosomes and a selective capacity to utilize plant glucans.</title>
        <authorList>
            <consortium name="NISC Comparative Sequencing Program"/>
            <person name="Wegmann U."/>
            <person name="Louis P."/>
            <person name="Goesmann A."/>
            <person name="Henrissat B."/>
            <person name="Duncan S.H."/>
            <person name="Flint H.J."/>
        </authorList>
    </citation>
    <scope>NUCLEOTIDE SEQUENCE</scope>
    <source>
        <strain evidence="2">NBRC 107715</strain>
    </source>
</reference>
<dbReference type="EMBL" id="BSPK01000102">
    <property type="protein sequence ID" value="GLS66321.1"/>
    <property type="molecule type" value="Genomic_DNA"/>
</dbReference>
<protein>
    <submittedName>
        <fullName evidence="1">Uncharacterized protein</fullName>
    </submittedName>
</protein>
<reference evidence="4" key="2">
    <citation type="journal article" date="2019" name="Int. J. Syst. Evol. Microbiol.">
        <title>The Global Catalogue of Microorganisms (GCM) 10K type strain sequencing project: providing services to taxonomists for standard genome sequencing and annotation.</title>
        <authorList>
            <consortium name="The Broad Institute Genomics Platform"/>
            <consortium name="The Broad Institute Genome Sequencing Center for Infectious Disease"/>
            <person name="Wu L."/>
            <person name="Ma J."/>
        </authorList>
    </citation>
    <scope>NUCLEOTIDE SEQUENCE [LARGE SCALE GENOMIC DNA]</scope>
    <source>
        <strain evidence="4">NBRC 107715</strain>
    </source>
</reference>
<sequence length="99" mass="10603">MARFIAVERGTGRVYGDTARFGSVGNVVSPADAVCLFDRYAGRVARGFGYVKPDSHSAHYDVYEIPRSASARATASDAEAQAMVREHGSLVTALVTYNS</sequence>
<evidence type="ECO:0000313" key="3">
    <source>
        <dbReference type="Proteomes" id="UP000321960"/>
    </source>
</evidence>
<reference evidence="2" key="4">
    <citation type="submission" date="2023-01" db="EMBL/GenBank/DDBJ databases">
        <title>Draft genome sequence of Methylobacterium oxalidis strain NBRC 107715.</title>
        <authorList>
            <person name="Sun Q."/>
            <person name="Mori K."/>
        </authorList>
    </citation>
    <scope>NUCLEOTIDE SEQUENCE</scope>
    <source>
        <strain evidence="2">NBRC 107715</strain>
    </source>
</reference>
<name>A0A512JCU9_9HYPH</name>
<gene>
    <name evidence="2" type="ORF">GCM10007888_47030</name>
    <name evidence="1" type="ORF">MOX02_58300</name>
</gene>
<dbReference type="AlphaFoldDB" id="A0A512JCU9"/>
<evidence type="ECO:0000313" key="1">
    <source>
        <dbReference type="EMBL" id="GEP07792.1"/>
    </source>
</evidence>
<dbReference type="OrthoDB" id="7995839at2"/>
<dbReference type="EMBL" id="BJZU01000184">
    <property type="protein sequence ID" value="GEP07792.1"/>
    <property type="molecule type" value="Genomic_DNA"/>
</dbReference>
<accession>A0A512JCU9</accession>
<reference evidence="1 3" key="3">
    <citation type="submission" date="2019-07" db="EMBL/GenBank/DDBJ databases">
        <title>Whole genome shotgun sequence of Methylobacterium oxalidis NBRC 107715.</title>
        <authorList>
            <person name="Hosoyama A."/>
            <person name="Uohara A."/>
            <person name="Ohji S."/>
            <person name="Ichikawa N."/>
        </authorList>
    </citation>
    <scope>NUCLEOTIDE SEQUENCE [LARGE SCALE GENOMIC DNA]</scope>
    <source>
        <strain evidence="1 3">NBRC 107715</strain>
    </source>
</reference>
<evidence type="ECO:0000313" key="2">
    <source>
        <dbReference type="EMBL" id="GLS66321.1"/>
    </source>
</evidence>
<dbReference type="Proteomes" id="UP001156856">
    <property type="component" value="Unassembled WGS sequence"/>
</dbReference>
<dbReference type="Proteomes" id="UP000321960">
    <property type="component" value="Unassembled WGS sequence"/>
</dbReference>
<evidence type="ECO:0000313" key="4">
    <source>
        <dbReference type="Proteomes" id="UP001156856"/>
    </source>
</evidence>